<name>A0A9P5Z0B7_9AGAR</name>
<evidence type="ECO:0008006" key="3">
    <source>
        <dbReference type="Google" id="ProtNLM"/>
    </source>
</evidence>
<dbReference type="Proteomes" id="UP000807469">
    <property type="component" value="Unassembled WGS sequence"/>
</dbReference>
<dbReference type="Gene3D" id="3.80.10.10">
    <property type="entry name" value="Ribonuclease Inhibitor"/>
    <property type="match status" value="1"/>
</dbReference>
<dbReference type="EMBL" id="MU155224">
    <property type="protein sequence ID" value="KAF9478877.1"/>
    <property type="molecule type" value="Genomic_DNA"/>
</dbReference>
<keyword evidence="2" id="KW-1185">Reference proteome</keyword>
<sequence>MSEKKRSTLEKKKAKQLQESPISYLPNEILTVIFSEANAEPVSISRTKHGKSKREDTDLPEDVGYLCMAVVISHVCGQWRDLSLGIPALWTTFYHVSYMGTTASSHSLENMMEALVGHVDRWRSFILFHNSAFPFLDFVEQLKNVAAPNLETFCVPAAVDRDNIPSSIPTDPTISPCIFKMGTPKLSLTGLDISGLQFYLPPLSSVASFYATNSIGNNGIVIMPAFLSLFSNKMDNLTNLTLDGVFSREWHYDHATRPSLSMPNLIHLRISNQTIYGNQCPHWKMPLLETLTFYKVDFRGIILFQSSIIEVPNLHSLYSIDCDMKARDSPVAQFTSSVRKLVFSDSRWRSNRVRTLELLNPKYARAEQSEGRWPMLEDVTVNLRNADQYGLEFFLKCFEERPKSLPLTLRIDPTVLSVWRALFASRLALLENRCTIETLDDSIPYIPSPWPVTMPDGPFGSMLEKIDLPLIRRYPVVS</sequence>
<evidence type="ECO:0000313" key="1">
    <source>
        <dbReference type="EMBL" id="KAF9478877.1"/>
    </source>
</evidence>
<reference evidence="1" key="1">
    <citation type="submission" date="2020-11" db="EMBL/GenBank/DDBJ databases">
        <authorList>
            <consortium name="DOE Joint Genome Institute"/>
            <person name="Ahrendt S."/>
            <person name="Riley R."/>
            <person name="Andreopoulos W."/>
            <person name="Labutti K."/>
            <person name="Pangilinan J."/>
            <person name="Ruiz-Duenas F.J."/>
            <person name="Barrasa J.M."/>
            <person name="Sanchez-Garcia M."/>
            <person name="Camarero S."/>
            <person name="Miyauchi S."/>
            <person name="Serrano A."/>
            <person name="Linde D."/>
            <person name="Babiker R."/>
            <person name="Drula E."/>
            <person name="Ayuso-Fernandez I."/>
            <person name="Pacheco R."/>
            <person name="Padilla G."/>
            <person name="Ferreira P."/>
            <person name="Barriuso J."/>
            <person name="Kellner H."/>
            <person name="Castanera R."/>
            <person name="Alfaro M."/>
            <person name="Ramirez L."/>
            <person name="Pisabarro A.G."/>
            <person name="Kuo A."/>
            <person name="Tritt A."/>
            <person name="Lipzen A."/>
            <person name="He G."/>
            <person name="Yan M."/>
            <person name="Ng V."/>
            <person name="Cullen D."/>
            <person name="Martin F."/>
            <person name="Rosso M.-N."/>
            <person name="Henrissat B."/>
            <person name="Hibbett D."/>
            <person name="Martinez A.T."/>
            <person name="Grigoriev I.V."/>
        </authorList>
    </citation>
    <scope>NUCLEOTIDE SEQUENCE</scope>
    <source>
        <strain evidence="1">CIRM-BRFM 674</strain>
    </source>
</reference>
<organism evidence="1 2">
    <name type="scientific">Pholiota conissans</name>
    <dbReference type="NCBI Taxonomy" id="109636"/>
    <lineage>
        <taxon>Eukaryota</taxon>
        <taxon>Fungi</taxon>
        <taxon>Dikarya</taxon>
        <taxon>Basidiomycota</taxon>
        <taxon>Agaricomycotina</taxon>
        <taxon>Agaricomycetes</taxon>
        <taxon>Agaricomycetidae</taxon>
        <taxon>Agaricales</taxon>
        <taxon>Agaricineae</taxon>
        <taxon>Strophariaceae</taxon>
        <taxon>Pholiota</taxon>
    </lineage>
</organism>
<accession>A0A9P5Z0B7</accession>
<comment type="caution">
    <text evidence="1">The sequence shown here is derived from an EMBL/GenBank/DDBJ whole genome shotgun (WGS) entry which is preliminary data.</text>
</comment>
<dbReference type="AlphaFoldDB" id="A0A9P5Z0B7"/>
<proteinExistence type="predicted"/>
<dbReference type="InterPro" id="IPR032675">
    <property type="entry name" value="LRR_dom_sf"/>
</dbReference>
<dbReference type="SUPFAM" id="SSF52058">
    <property type="entry name" value="L domain-like"/>
    <property type="match status" value="1"/>
</dbReference>
<gene>
    <name evidence="1" type="ORF">BDN70DRAFT_921572</name>
</gene>
<protein>
    <recommendedName>
        <fullName evidence="3">F-box domain-containing protein</fullName>
    </recommendedName>
</protein>
<evidence type="ECO:0000313" key="2">
    <source>
        <dbReference type="Proteomes" id="UP000807469"/>
    </source>
</evidence>
<dbReference type="OrthoDB" id="3203373at2759"/>